<protein>
    <submittedName>
        <fullName evidence="1">Uncharacterized protein</fullName>
    </submittedName>
</protein>
<sequence>MQASQATAVPKSTSQKSKSKKTRVSESQSRVNEYLAEEDNFYQKFPTSFKEEDRRKAHEDRARKAVRDADRSFPPVKS</sequence>
<evidence type="ECO:0000313" key="2">
    <source>
        <dbReference type="Proteomes" id="UP000805649"/>
    </source>
</evidence>
<keyword evidence="2" id="KW-1185">Reference proteome</keyword>
<dbReference type="Proteomes" id="UP000805649">
    <property type="component" value="Unassembled WGS sequence"/>
</dbReference>
<comment type="caution">
    <text evidence="1">The sequence shown here is derived from an EMBL/GenBank/DDBJ whole genome shotgun (WGS) entry which is preliminary data.</text>
</comment>
<evidence type="ECO:0000313" key="1">
    <source>
        <dbReference type="EMBL" id="KAL0939552.1"/>
    </source>
</evidence>
<proteinExistence type="predicted"/>
<name>A0ACC3Z667_COLTU</name>
<organism evidence="1 2">
    <name type="scientific">Colletotrichum truncatum</name>
    <name type="common">Anthracnose fungus</name>
    <name type="synonym">Colletotrichum capsici</name>
    <dbReference type="NCBI Taxonomy" id="5467"/>
    <lineage>
        <taxon>Eukaryota</taxon>
        <taxon>Fungi</taxon>
        <taxon>Dikarya</taxon>
        <taxon>Ascomycota</taxon>
        <taxon>Pezizomycotina</taxon>
        <taxon>Sordariomycetes</taxon>
        <taxon>Hypocreomycetidae</taxon>
        <taxon>Glomerellales</taxon>
        <taxon>Glomerellaceae</taxon>
        <taxon>Colletotrichum</taxon>
        <taxon>Colletotrichum truncatum species complex</taxon>
    </lineage>
</organism>
<reference evidence="1 2" key="1">
    <citation type="journal article" date="2020" name="Phytopathology">
        <title>Genome Sequence Resources of Colletotrichum truncatum, C. plurivorum, C. musicola, and C. sojae: Four Species Pathogenic to Soybean (Glycine max).</title>
        <authorList>
            <person name="Rogerio F."/>
            <person name="Boufleur T.R."/>
            <person name="Ciampi-Guillardi M."/>
            <person name="Sukno S.A."/>
            <person name="Thon M.R."/>
            <person name="Massola Junior N.S."/>
            <person name="Baroncelli R."/>
        </authorList>
    </citation>
    <scope>NUCLEOTIDE SEQUENCE [LARGE SCALE GENOMIC DNA]</scope>
    <source>
        <strain evidence="1 2">CMES1059</strain>
    </source>
</reference>
<gene>
    <name evidence="1" type="ORF">CTRU02_206162</name>
</gene>
<dbReference type="EMBL" id="VUJX02000003">
    <property type="protein sequence ID" value="KAL0939552.1"/>
    <property type="molecule type" value="Genomic_DNA"/>
</dbReference>
<accession>A0ACC3Z667</accession>